<dbReference type="GO" id="GO:0005759">
    <property type="term" value="C:mitochondrial matrix"/>
    <property type="evidence" value="ECO:0007669"/>
    <property type="project" value="UniProtKB-SubCell"/>
</dbReference>
<evidence type="ECO:0000256" key="2">
    <source>
        <dbReference type="ARBA" id="ARBA00023128"/>
    </source>
</evidence>
<organism evidence="6 7">
    <name type="scientific">Tulasnella calospora MUT 4182</name>
    <dbReference type="NCBI Taxonomy" id="1051891"/>
    <lineage>
        <taxon>Eukaryota</taxon>
        <taxon>Fungi</taxon>
        <taxon>Dikarya</taxon>
        <taxon>Basidiomycota</taxon>
        <taxon>Agaricomycotina</taxon>
        <taxon>Agaricomycetes</taxon>
        <taxon>Cantharellales</taxon>
        <taxon>Tulasnellaceae</taxon>
        <taxon>Tulasnella</taxon>
    </lineage>
</organism>
<evidence type="ECO:0000256" key="1">
    <source>
        <dbReference type="ARBA" id="ARBA00004305"/>
    </source>
</evidence>
<comment type="subcellular location">
    <subcellularLocation>
        <location evidence="1">Mitochondrion matrix</location>
    </subcellularLocation>
</comment>
<dbReference type="AlphaFoldDB" id="A0A0C3QA31"/>
<dbReference type="Proteomes" id="UP000054248">
    <property type="component" value="Unassembled WGS sequence"/>
</dbReference>
<keyword evidence="2" id="KW-0496">Mitochondrion</keyword>
<dbReference type="HOGENOM" id="CLU_154777_1_0_1"/>
<dbReference type="OrthoDB" id="273010at2759"/>
<reference evidence="7" key="2">
    <citation type="submission" date="2015-01" db="EMBL/GenBank/DDBJ databases">
        <title>Evolutionary Origins and Diversification of the Mycorrhizal Mutualists.</title>
        <authorList>
            <consortium name="DOE Joint Genome Institute"/>
            <consortium name="Mycorrhizal Genomics Consortium"/>
            <person name="Kohler A."/>
            <person name="Kuo A."/>
            <person name="Nagy L.G."/>
            <person name="Floudas D."/>
            <person name="Copeland A."/>
            <person name="Barry K.W."/>
            <person name="Cichocki N."/>
            <person name="Veneault-Fourrey C."/>
            <person name="LaButti K."/>
            <person name="Lindquist E.A."/>
            <person name="Lipzen A."/>
            <person name="Lundell T."/>
            <person name="Morin E."/>
            <person name="Murat C."/>
            <person name="Riley R."/>
            <person name="Ohm R."/>
            <person name="Sun H."/>
            <person name="Tunlid A."/>
            <person name="Henrissat B."/>
            <person name="Grigoriev I.V."/>
            <person name="Hibbett D.S."/>
            <person name="Martin F."/>
        </authorList>
    </citation>
    <scope>NUCLEOTIDE SEQUENCE [LARGE SCALE GENOMIC DNA]</scope>
    <source>
        <strain evidence="7">MUT 4182</strain>
    </source>
</reference>
<dbReference type="GO" id="GO:0034553">
    <property type="term" value="P:mitochondrial respiratory chain complex II assembly"/>
    <property type="evidence" value="ECO:0007669"/>
    <property type="project" value="InterPro"/>
</dbReference>
<sequence>MVRRSGLQGDVLKLYRSYLRCVRTKPPEAQAKFRLYTQYLFRHPTKGGGISKRDFTTVEYMLRQGHKTLEMWETGGVNDCRVTQKMRDWSQAERLGRN</sequence>
<evidence type="ECO:0000313" key="7">
    <source>
        <dbReference type="Proteomes" id="UP000054248"/>
    </source>
</evidence>
<reference evidence="6 7" key="1">
    <citation type="submission" date="2014-04" db="EMBL/GenBank/DDBJ databases">
        <authorList>
            <consortium name="DOE Joint Genome Institute"/>
            <person name="Kuo A."/>
            <person name="Girlanda M."/>
            <person name="Perotto S."/>
            <person name="Kohler A."/>
            <person name="Nagy L.G."/>
            <person name="Floudas D."/>
            <person name="Copeland A."/>
            <person name="Barry K.W."/>
            <person name="Cichocki N."/>
            <person name="Veneault-Fourrey C."/>
            <person name="LaButti K."/>
            <person name="Lindquist E.A."/>
            <person name="Lipzen A."/>
            <person name="Lundell T."/>
            <person name="Morin E."/>
            <person name="Murat C."/>
            <person name="Sun H."/>
            <person name="Tunlid A."/>
            <person name="Henrissat B."/>
            <person name="Grigoriev I.V."/>
            <person name="Hibbett D.S."/>
            <person name="Martin F."/>
            <person name="Nordberg H.P."/>
            <person name="Cantor M.N."/>
            <person name="Hua S.X."/>
        </authorList>
    </citation>
    <scope>NUCLEOTIDE SEQUENCE [LARGE SCALE GENOMIC DNA]</scope>
    <source>
        <strain evidence="6 7">MUT 4182</strain>
    </source>
</reference>
<name>A0A0C3QA31_9AGAM</name>
<evidence type="ECO:0000256" key="3">
    <source>
        <dbReference type="ARBA" id="ARBA00023186"/>
    </source>
</evidence>
<evidence type="ECO:0000313" key="6">
    <source>
        <dbReference type="EMBL" id="KIO27025.1"/>
    </source>
</evidence>
<evidence type="ECO:0000256" key="4">
    <source>
        <dbReference type="ARBA" id="ARBA00025715"/>
    </source>
</evidence>
<dbReference type="PANTHER" id="PTHR13675">
    <property type="entry name" value="LYR MOTIF-CONTAINING PROTEIN 2"/>
    <property type="match status" value="1"/>
</dbReference>
<dbReference type="Pfam" id="PF05347">
    <property type="entry name" value="Complex1_LYR"/>
    <property type="match status" value="1"/>
</dbReference>
<gene>
    <name evidence="6" type="ORF">M407DRAFT_243488</name>
</gene>
<feature type="domain" description="Complex 1 LYR protein" evidence="5">
    <location>
        <begin position="10"/>
        <end position="71"/>
    </location>
</feature>
<protein>
    <recommendedName>
        <fullName evidence="5">Complex 1 LYR protein domain-containing protein</fullName>
    </recommendedName>
</protein>
<dbReference type="InterPro" id="IPR008011">
    <property type="entry name" value="Complex1_LYR_dom"/>
</dbReference>
<evidence type="ECO:0000259" key="5">
    <source>
        <dbReference type="Pfam" id="PF05347"/>
    </source>
</evidence>
<dbReference type="CDD" id="cd20268">
    <property type="entry name" value="Complex1_LYR_SDHAF1_LYRM8"/>
    <property type="match status" value="1"/>
</dbReference>
<keyword evidence="7" id="KW-1185">Reference proteome</keyword>
<dbReference type="STRING" id="1051891.A0A0C3QA31"/>
<proteinExistence type="inferred from homology"/>
<comment type="similarity">
    <text evidence="4">Belongs to the complex I LYR family. SDHAF1 subfamily.</text>
</comment>
<keyword evidence="3" id="KW-0143">Chaperone</keyword>
<dbReference type="EMBL" id="KN823015">
    <property type="protein sequence ID" value="KIO27025.1"/>
    <property type="molecule type" value="Genomic_DNA"/>
</dbReference>
<dbReference type="InterPro" id="IPR045295">
    <property type="entry name" value="Complex1_LYR_SDHAF1_LYRM8"/>
</dbReference>
<dbReference type="PANTHER" id="PTHR13675:SF1">
    <property type="entry name" value="SUCCINATE DEHYDROGENASE ASSEMBLY FACTOR 1, MITOCHONDRIAL"/>
    <property type="match status" value="1"/>
</dbReference>
<accession>A0A0C3QA31</accession>